<dbReference type="GO" id="GO:0045892">
    <property type="term" value="P:negative regulation of DNA-templated transcription"/>
    <property type="evidence" value="ECO:0007669"/>
    <property type="project" value="TreeGrafter"/>
</dbReference>
<dbReference type="Proteomes" id="UP001270362">
    <property type="component" value="Unassembled WGS sequence"/>
</dbReference>
<feature type="compositionally biased region" description="Basic and acidic residues" evidence="1">
    <location>
        <begin position="300"/>
        <end position="314"/>
    </location>
</feature>
<organism evidence="2 3">
    <name type="scientific">Podospora appendiculata</name>
    <dbReference type="NCBI Taxonomy" id="314037"/>
    <lineage>
        <taxon>Eukaryota</taxon>
        <taxon>Fungi</taxon>
        <taxon>Dikarya</taxon>
        <taxon>Ascomycota</taxon>
        <taxon>Pezizomycotina</taxon>
        <taxon>Sordariomycetes</taxon>
        <taxon>Sordariomycetidae</taxon>
        <taxon>Sordariales</taxon>
        <taxon>Podosporaceae</taxon>
        <taxon>Podospora</taxon>
    </lineage>
</organism>
<feature type="compositionally biased region" description="Polar residues" evidence="1">
    <location>
        <begin position="108"/>
        <end position="117"/>
    </location>
</feature>
<feature type="region of interest" description="Disordered" evidence="1">
    <location>
        <begin position="644"/>
        <end position="782"/>
    </location>
</feature>
<feature type="compositionally biased region" description="Low complexity" evidence="1">
    <location>
        <begin position="773"/>
        <end position="782"/>
    </location>
</feature>
<feature type="region of interest" description="Disordered" evidence="1">
    <location>
        <begin position="206"/>
        <end position="340"/>
    </location>
</feature>
<reference evidence="2" key="1">
    <citation type="journal article" date="2023" name="Mol. Phylogenet. Evol.">
        <title>Genome-scale phylogeny and comparative genomics of the fungal order Sordariales.</title>
        <authorList>
            <person name="Hensen N."/>
            <person name="Bonometti L."/>
            <person name="Westerberg I."/>
            <person name="Brannstrom I.O."/>
            <person name="Guillou S."/>
            <person name="Cros-Aarteil S."/>
            <person name="Calhoun S."/>
            <person name="Haridas S."/>
            <person name="Kuo A."/>
            <person name="Mondo S."/>
            <person name="Pangilinan J."/>
            <person name="Riley R."/>
            <person name="LaButti K."/>
            <person name="Andreopoulos B."/>
            <person name="Lipzen A."/>
            <person name="Chen C."/>
            <person name="Yan M."/>
            <person name="Daum C."/>
            <person name="Ng V."/>
            <person name="Clum A."/>
            <person name="Steindorff A."/>
            <person name="Ohm R.A."/>
            <person name="Martin F."/>
            <person name="Silar P."/>
            <person name="Natvig D.O."/>
            <person name="Lalanne C."/>
            <person name="Gautier V."/>
            <person name="Ament-Velasquez S.L."/>
            <person name="Kruys A."/>
            <person name="Hutchinson M.I."/>
            <person name="Powell A.J."/>
            <person name="Barry K."/>
            <person name="Miller A.N."/>
            <person name="Grigoriev I.V."/>
            <person name="Debuchy R."/>
            <person name="Gladieux P."/>
            <person name="Hiltunen Thoren M."/>
            <person name="Johannesson H."/>
        </authorList>
    </citation>
    <scope>NUCLEOTIDE SEQUENCE</scope>
    <source>
        <strain evidence="2">CBS 314.62</strain>
    </source>
</reference>
<accession>A0AAE0X895</accession>
<comment type="caution">
    <text evidence="2">The sequence shown here is derived from an EMBL/GenBank/DDBJ whole genome shotgun (WGS) entry which is preliminary data.</text>
</comment>
<evidence type="ECO:0000256" key="1">
    <source>
        <dbReference type="SAM" id="MobiDB-lite"/>
    </source>
</evidence>
<feature type="compositionally biased region" description="Gly residues" evidence="1">
    <location>
        <begin position="394"/>
        <end position="408"/>
    </location>
</feature>
<proteinExistence type="predicted"/>
<feature type="region of interest" description="Disordered" evidence="1">
    <location>
        <begin position="1"/>
        <end position="42"/>
    </location>
</feature>
<feature type="region of interest" description="Disordered" evidence="1">
    <location>
        <begin position="372"/>
        <end position="447"/>
    </location>
</feature>
<dbReference type="PANTHER" id="PTHR15577:SF2">
    <property type="entry name" value="ZINC FINGER PROTEIN 318"/>
    <property type="match status" value="1"/>
</dbReference>
<feature type="compositionally biased region" description="Low complexity" evidence="1">
    <location>
        <begin position="329"/>
        <end position="340"/>
    </location>
</feature>
<evidence type="ECO:0000313" key="2">
    <source>
        <dbReference type="EMBL" id="KAK3687905.1"/>
    </source>
</evidence>
<dbReference type="GO" id="GO:0005654">
    <property type="term" value="C:nucleoplasm"/>
    <property type="evidence" value="ECO:0007669"/>
    <property type="project" value="TreeGrafter"/>
</dbReference>
<name>A0AAE0X895_9PEZI</name>
<keyword evidence="3" id="KW-1185">Reference proteome</keyword>
<feature type="compositionally biased region" description="Basic and acidic residues" evidence="1">
    <location>
        <begin position="696"/>
        <end position="770"/>
    </location>
</feature>
<feature type="region of interest" description="Disordered" evidence="1">
    <location>
        <begin position="79"/>
        <end position="150"/>
    </location>
</feature>
<feature type="compositionally biased region" description="Pro residues" evidence="1">
    <location>
        <begin position="1"/>
        <end position="15"/>
    </location>
</feature>
<evidence type="ECO:0000313" key="3">
    <source>
        <dbReference type="Proteomes" id="UP001270362"/>
    </source>
</evidence>
<feature type="compositionally biased region" description="Polar residues" evidence="1">
    <location>
        <begin position="1087"/>
        <end position="1100"/>
    </location>
</feature>
<feature type="compositionally biased region" description="Low complexity" evidence="1">
    <location>
        <begin position="683"/>
        <end position="692"/>
    </location>
</feature>
<dbReference type="AlphaFoldDB" id="A0AAE0X895"/>
<feature type="compositionally biased region" description="Basic and acidic residues" evidence="1">
    <location>
        <begin position="90"/>
        <end position="107"/>
    </location>
</feature>
<feature type="compositionally biased region" description="Basic and acidic residues" evidence="1">
    <location>
        <begin position="409"/>
        <end position="424"/>
    </location>
</feature>
<protein>
    <submittedName>
        <fullName evidence="2">Uncharacterized protein</fullName>
    </submittedName>
</protein>
<feature type="region of interest" description="Disordered" evidence="1">
    <location>
        <begin position="1087"/>
        <end position="1107"/>
    </location>
</feature>
<reference evidence="2" key="2">
    <citation type="submission" date="2023-06" db="EMBL/GenBank/DDBJ databases">
        <authorList>
            <consortium name="Lawrence Berkeley National Laboratory"/>
            <person name="Haridas S."/>
            <person name="Hensen N."/>
            <person name="Bonometti L."/>
            <person name="Westerberg I."/>
            <person name="Brannstrom I.O."/>
            <person name="Guillou S."/>
            <person name="Cros-Aarteil S."/>
            <person name="Calhoun S."/>
            <person name="Kuo A."/>
            <person name="Mondo S."/>
            <person name="Pangilinan J."/>
            <person name="Riley R."/>
            <person name="Labutti K."/>
            <person name="Andreopoulos B."/>
            <person name="Lipzen A."/>
            <person name="Chen C."/>
            <person name="Yanf M."/>
            <person name="Daum C."/>
            <person name="Ng V."/>
            <person name="Clum A."/>
            <person name="Steindorff A."/>
            <person name="Ohm R."/>
            <person name="Martin F."/>
            <person name="Silar P."/>
            <person name="Natvig D."/>
            <person name="Lalanne C."/>
            <person name="Gautier V."/>
            <person name="Ament-Velasquez S.L."/>
            <person name="Kruys A."/>
            <person name="Hutchinson M.I."/>
            <person name="Powell A.J."/>
            <person name="Barry K."/>
            <person name="Miller A.N."/>
            <person name="Grigoriev I.V."/>
            <person name="Debuchy R."/>
            <person name="Gladieux P."/>
            <person name="Thoren M.H."/>
            <person name="Johannesson H."/>
        </authorList>
    </citation>
    <scope>NUCLEOTIDE SEQUENCE</scope>
    <source>
        <strain evidence="2">CBS 314.62</strain>
    </source>
</reference>
<feature type="compositionally biased region" description="Low complexity" evidence="1">
    <location>
        <begin position="207"/>
        <end position="219"/>
    </location>
</feature>
<dbReference type="EMBL" id="JAULSO010000002">
    <property type="protein sequence ID" value="KAK3687905.1"/>
    <property type="molecule type" value="Genomic_DNA"/>
</dbReference>
<dbReference type="InterPro" id="IPR055309">
    <property type="entry name" value="Znf318-like"/>
</dbReference>
<dbReference type="PANTHER" id="PTHR15577">
    <property type="entry name" value="ZINC FINGER CONTAINING PROTEIN"/>
    <property type="match status" value="1"/>
</dbReference>
<gene>
    <name evidence="2" type="ORF">B0T22DRAFT_439486</name>
</gene>
<sequence length="1107" mass="123541">MADQPQPQPQPPPGGSPKLPDYDDSFADAEAGPPMSSINKTIDPELARRIEYQGRVAAAILPGDAAAALKSLDDIALGRLPKLPPAQPHGGHDLRPRHERSHQKADQGESSNRNLPGSRNVRDSETAGRSTNIDAPPERPKDVTNNASSVKYLDKFVTYQNNRIDEQSRQLSVMQADVNDLTDAVGQIKDSQIRMEALIQSLAKGKAAAVSPAPSSVNPDDSRDAARFYNQPASVPAPQKATVAGPSCFHPDKLPSGGRTSYKFSSKEMRKILGPNVGTGAPGDPDDPGSSSDGDFANDFDYRPERTPPDDSRRGRSVSPDPPQQNPLANAHDQNAAQDNSQFYDHSRQAADLRARVAALGRDDFIQYIHATRPPARNNPGNPGGNGSRPPPLSGGGNNNGGNNGGNNGRHDPDDPGRDARHPTVDSGRTGAFGGAGQPRIEHEDVGHFDPHFDDPQGLGLVQDGKNLVFTDVFCFKDRIDTFLEDEHTREEAQRQLLAQFQTLLAGPAVLWWNNELTPTDRRELRRCGLDAMMNALMDRFSPDSATATSKFIESELAIKDIAKDPSSLVQFIQKKTRWARATNLLAADNLNWYGVMHHIWSSMDLVIKQYLRAPKRSETLSQYMLLVDETRAVLTSAAYDRYPHLSPKRKDSSKDKDKEKDRDKTSSRRERSRSRRRDDSYRQSNRNNRSGYRNRRSDYRDRGRDDYRRNDRDAKETTRDKDKDKDKDGDKDRYRGNRDYRDYRDRGRDDRPRDRAHFAGEPQDDKADDAQSEASADSYGYSDDSDAGHAFIVLNRHLTCYKCHADFTTHSATRAHIRDCTPFKAVQTESVRPRSPADPSVRTCGFCNKLFDSRNKLFKHLKLCEDAKKGFFRPPEFEFGSSDESDSDESDEAAATNAFNTDHVEEHFARVADDFEVQIAPAQLLEEADSSPMSSYTHLRVQARASEKSANTEVCLDPGAGRSLVDSRFLKQLRHSVSPRRGRVKGIGDDVLRLTEWATFDLFLVGKNAAGKNSLLKITKSAWVVDSYLEANLLLGNDFMHPAKAEFRYEDCTAQFTAFDNFACEFAVLNRAVQCNRKVVSQHRSASRPSTMLQSTQSWTRKRPRS</sequence>
<feature type="compositionally biased region" description="Basic and acidic residues" evidence="1">
    <location>
        <begin position="649"/>
        <end position="670"/>
    </location>
</feature>
<dbReference type="GO" id="GO:0045893">
    <property type="term" value="P:positive regulation of DNA-templated transcription"/>
    <property type="evidence" value="ECO:0007669"/>
    <property type="project" value="TreeGrafter"/>
</dbReference>